<keyword evidence="4" id="KW-1185">Reference proteome</keyword>
<dbReference type="HOGENOM" id="CLU_067540_0_0_0"/>
<dbReference type="RefSeq" id="WP_013042390.1">
    <property type="nucleotide sequence ID" value="NC_014008.1"/>
</dbReference>
<feature type="domain" description="3-keto-alpha-glucoside-1,2-lyase/3-keto-2-hydroxy-glucal hydratase" evidence="2">
    <location>
        <begin position="72"/>
        <end position="257"/>
    </location>
</feature>
<dbReference type="eggNOG" id="COG2133">
    <property type="taxonomic scope" value="Bacteria"/>
</dbReference>
<protein>
    <recommendedName>
        <fullName evidence="2">3-keto-alpha-glucoside-1,2-lyase/3-keto-2-hydroxy-glucal hydratase domain-containing protein</fullName>
    </recommendedName>
</protein>
<dbReference type="KEGG" id="caa:Caka_0641"/>
<dbReference type="Gene3D" id="2.60.120.560">
    <property type="entry name" value="Exo-inulinase, domain 1"/>
    <property type="match status" value="1"/>
</dbReference>
<organism evidence="3 4">
    <name type="scientific">Coraliomargarita akajimensis (strain DSM 45221 / IAM 15411 / JCM 23193 / KCTC 12865 / 04OKA010-24)</name>
    <dbReference type="NCBI Taxonomy" id="583355"/>
    <lineage>
        <taxon>Bacteria</taxon>
        <taxon>Pseudomonadati</taxon>
        <taxon>Verrucomicrobiota</taxon>
        <taxon>Opitutia</taxon>
        <taxon>Puniceicoccales</taxon>
        <taxon>Coraliomargaritaceae</taxon>
        <taxon>Coraliomargarita</taxon>
    </lineage>
</organism>
<dbReference type="STRING" id="583355.Caka_0641"/>
<dbReference type="Proteomes" id="UP000000925">
    <property type="component" value="Chromosome"/>
</dbReference>
<evidence type="ECO:0000259" key="2">
    <source>
        <dbReference type="Pfam" id="PF06439"/>
    </source>
</evidence>
<evidence type="ECO:0000313" key="4">
    <source>
        <dbReference type="Proteomes" id="UP000000925"/>
    </source>
</evidence>
<dbReference type="EMBL" id="CP001998">
    <property type="protein sequence ID" value="ADE53666.1"/>
    <property type="molecule type" value="Genomic_DNA"/>
</dbReference>
<evidence type="ECO:0000256" key="1">
    <source>
        <dbReference type="SAM" id="SignalP"/>
    </source>
</evidence>
<dbReference type="GO" id="GO:0016787">
    <property type="term" value="F:hydrolase activity"/>
    <property type="evidence" value="ECO:0007669"/>
    <property type="project" value="InterPro"/>
</dbReference>
<gene>
    <name evidence="3" type="ordered locus">Caka_0641</name>
</gene>
<dbReference type="Pfam" id="PF06439">
    <property type="entry name" value="3keto-disac_hyd"/>
    <property type="match status" value="1"/>
</dbReference>
<proteinExistence type="predicted"/>
<feature type="chain" id="PRO_5003071660" description="3-keto-alpha-glucoside-1,2-lyase/3-keto-2-hydroxy-glucal hydratase domain-containing protein" evidence="1">
    <location>
        <begin position="20"/>
        <end position="262"/>
    </location>
</feature>
<dbReference type="InterPro" id="IPR010496">
    <property type="entry name" value="AL/BT2_dom"/>
</dbReference>
<keyword evidence="1" id="KW-0732">Signal</keyword>
<name>D5EP07_CORAD</name>
<accession>D5EP07</accession>
<feature type="signal peptide" evidence="1">
    <location>
        <begin position="1"/>
        <end position="19"/>
    </location>
</feature>
<reference evidence="3 4" key="1">
    <citation type="journal article" date="2010" name="Stand. Genomic Sci.">
        <title>Complete genome sequence of Coraliomargarita akajimensis type strain (04OKA010-24).</title>
        <authorList>
            <person name="Mavromatis K."/>
            <person name="Abt B."/>
            <person name="Brambilla E."/>
            <person name="Lapidus A."/>
            <person name="Copeland A."/>
            <person name="Deshpande S."/>
            <person name="Nolan M."/>
            <person name="Lucas S."/>
            <person name="Tice H."/>
            <person name="Cheng J.F."/>
            <person name="Han C."/>
            <person name="Detter J.C."/>
            <person name="Woyke T."/>
            <person name="Goodwin L."/>
            <person name="Pitluck S."/>
            <person name="Held B."/>
            <person name="Brettin T."/>
            <person name="Tapia R."/>
            <person name="Ivanova N."/>
            <person name="Mikhailova N."/>
            <person name="Pati A."/>
            <person name="Liolios K."/>
            <person name="Chen A."/>
            <person name="Palaniappan K."/>
            <person name="Land M."/>
            <person name="Hauser L."/>
            <person name="Chang Y.J."/>
            <person name="Jeffries C.D."/>
            <person name="Rohde M."/>
            <person name="Goker M."/>
            <person name="Bristow J."/>
            <person name="Eisen J.A."/>
            <person name="Markowitz V."/>
            <person name="Hugenholtz P."/>
            <person name="Klenk H.P."/>
            <person name="Kyrpides N.C."/>
        </authorList>
    </citation>
    <scope>NUCLEOTIDE SEQUENCE [LARGE SCALE GENOMIC DNA]</scope>
    <source>
        <strain evidence="4">DSM 45221 / IAM 15411 / JCM 23193 / KCTC 12865</strain>
    </source>
</reference>
<evidence type="ECO:0000313" key="3">
    <source>
        <dbReference type="EMBL" id="ADE53666.1"/>
    </source>
</evidence>
<dbReference type="AlphaFoldDB" id="D5EP07"/>
<sequence>MKSVVISSLLVLFALTAVAEDDLYQFRNYGYAGNPLIPGSTWKIHDSERPLPARVIPGSYVDQDVTHAPADAEILFDGTSLDKFWKNEWSIKDGYIVAGKGGLSSSKAYGDFQMHLEFRCPDPSVVDSNGKMGNSGIYIMERYELQIFDSYSCRNYADGSCGALYGQLPPLVNASRKPGEWQTFDIYFTAPVFDGEELVSPARITVLHNGVFIHVNAELRGPTSHNKPKFYKAHAARKPFFLQGSKCPVEFRNIWIRDLSEQ</sequence>
<dbReference type="OrthoDB" id="176168at2"/>